<sequence>MQTGCFLHALRLQGWINGGRTGAEQVRRRWPWRVECFQPFSRMCRQFRAEPRPALSRPARNDLDRYVLSCVLHPLAQRIKPCGVPLERDVMAVAGIQDLGQ</sequence>
<dbReference type="EMBL" id="BDLU01000014">
    <property type="protein sequence ID" value="GCE82301.1"/>
    <property type="molecule type" value="Genomic_DNA"/>
</dbReference>
<keyword evidence="2" id="KW-1185">Reference proteome</keyword>
<reference evidence="2" key="1">
    <citation type="submission" date="2017-01" db="EMBL/GenBank/DDBJ databases">
        <title>Komagataeibacter sp. MSKU9 whole genome sequencing project.</title>
        <authorList>
            <person name="Matsutani M."/>
            <person name="Naloka K."/>
            <person name="Theeragool G."/>
            <person name="Yakushi T."/>
            <person name="Matsushita K."/>
        </authorList>
    </citation>
    <scope>NUCLEOTIDE SEQUENCE [LARGE SCALE GENOMIC DNA]</scope>
    <source>
        <strain evidence="2">MSKU9</strain>
    </source>
</reference>
<protein>
    <submittedName>
        <fullName evidence="1">Uncharacterized protein</fullName>
    </submittedName>
</protein>
<name>A0A4P5NR94_9PROT</name>
<evidence type="ECO:0000313" key="1">
    <source>
        <dbReference type="EMBL" id="GCE82301.1"/>
    </source>
</evidence>
<dbReference type="AlphaFoldDB" id="A0A4P5NR94"/>
<evidence type="ECO:0000313" key="2">
    <source>
        <dbReference type="Proteomes" id="UP000315095"/>
    </source>
</evidence>
<comment type="caution">
    <text evidence="1">The sequence shown here is derived from an EMBL/GenBank/DDBJ whole genome shotgun (WGS) entry which is preliminary data.</text>
</comment>
<proteinExistence type="predicted"/>
<accession>A0A4P5NR94</accession>
<gene>
    <name evidence="1" type="ORF">MSKU9_0442</name>
</gene>
<organism evidence="1 2">
    <name type="scientific">Komagataeibacter diospyri</name>
    <dbReference type="NCBI Taxonomy" id="1932662"/>
    <lineage>
        <taxon>Bacteria</taxon>
        <taxon>Pseudomonadati</taxon>
        <taxon>Pseudomonadota</taxon>
        <taxon>Alphaproteobacteria</taxon>
        <taxon>Acetobacterales</taxon>
        <taxon>Acetobacteraceae</taxon>
        <taxon>Komagataeibacter</taxon>
    </lineage>
</organism>
<dbReference type="Proteomes" id="UP000315095">
    <property type="component" value="Unassembled WGS sequence"/>
</dbReference>